<name>A0ABU1PD63_9BURK</name>
<proteinExistence type="predicted"/>
<dbReference type="EMBL" id="JAVDSJ010000002">
    <property type="protein sequence ID" value="MDR6583789.1"/>
    <property type="molecule type" value="Genomic_DNA"/>
</dbReference>
<keyword evidence="2" id="KW-1185">Reference proteome</keyword>
<sequence>MSLFHLAPESEARFRAVTNKTLHVSHVRHKCGCGKQTTAKALTQYGHCVSCQKAAEKQARKIVFITSASDRLLPDNSDRRFLAFPCTWTKARKA</sequence>
<organism evidence="1 2">
    <name type="scientific">Herbaspirillum frisingense</name>
    <dbReference type="NCBI Taxonomy" id="92645"/>
    <lineage>
        <taxon>Bacteria</taxon>
        <taxon>Pseudomonadati</taxon>
        <taxon>Pseudomonadota</taxon>
        <taxon>Betaproteobacteria</taxon>
        <taxon>Burkholderiales</taxon>
        <taxon>Oxalobacteraceae</taxon>
        <taxon>Herbaspirillum</taxon>
    </lineage>
</organism>
<evidence type="ECO:0000313" key="2">
    <source>
        <dbReference type="Proteomes" id="UP001260715"/>
    </source>
</evidence>
<protein>
    <submittedName>
        <fullName evidence="1">Uncharacterized protein</fullName>
    </submittedName>
</protein>
<evidence type="ECO:0000313" key="1">
    <source>
        <dbReference type="EMBL" id="MDR6583789.1"/>
    </source>
</evidence>
<dbReference type="RefSeq" id="WP_310010342.1">
    <property type="nucleotide sequence ID" value="NZ_JAVDSJ010000002.1"/>
</dbReference>
<accession>A0ABU1PD63</accession>
<reference evidence="1 2" key="1">
    <citation type="submission" date="2023-07" db="EMBL/GenBank/DDBJ databases">
        <title>Sorghum-associated microbial communities from plants grown in Nebraska, USA.</title>
        <authorList>
            <person name="Schachtman D."/>
        </authorList>
    </citation>
    <scope>NUCLEOTIDE SEQUENCE [LARGE SCALE GENOMIC DNA]</scope>
    <source>
        <strain evidence="1 2">596</strain>
    </source>
</reference>
<dbReference type="Proteomes" id="UP001260715">
    <property type="component" value="Unassembled WGS sequence"/>
</dbReference>
<gene>
    <name evidence="1" type="ORF">J2W50_001987</name>
</gene>
<comment type="caution">
    <text evidence="1">The sequence shown here is derived from an EMBL/GenBank/DDBJ whole genome shotgun (WGS) entry which is preliminary data.</text>
</comment>